<feature type="transmembrane region" description="Helical" evidence="6">
    <location>
        <begin position="365"/>
        <end position="385"/>
    </location>
</feature>
<organism evidence="8 9">
    <name type="scientific">Exophiala sideris</name>
    <dbReference type="NCBI Taxonomy" id="1016849"/>
    <lineage>
        <taxon>Eukaryota</taxon>
        <taxon>Fungi</taxon>
        <taxon>Dikarya</taxon>
        <taxon>Ascomycota</taxon>
        <taxon>Pezizomycotina</taxon>
        <taxon>Eurotiomycetes</taxon>
        <taxon>Chaetothyriomycetidae</taxon>
        <taxon>Chaetothyriales</taxon>
        <taxon>Herpotrichiellaceae</taxon>
        <taxon>Exophiala</taxon>
    </lineage>
</organism>
<keyword evidence="3 6" id="KW-0812">Transmembrane</keyword>
<feature type="transmembrane region" description="Helical" evidence="6">
    <location>
        <begin position="458"/>
        <end position="480"/>
    </location>
</feature>
<dbReference type="Pfam" id="PF07690">
    <property type="entry name" value="MFS_1"/>
    <property type="match status" value="1"/>
</dbReference>
<keyword evidence="5 6" id="KW-0472">Membrane</keyword>
<feature type="transmembrane region" description="Helical" evidence="6">
    <location>
        <begin position="391"/>
        <end position="414"/>
    </location>
</feature>
<feature type="transmembrane region" description="Helical" evidence="6">
    <location>
        <begin position="341"/>
        <end position="358"/>
    </location>
</feature>
<reference evidence="8 9" key="1">
    <citation type="submission" date="2023-08" db="EMBL/GenBank/DDBJ databases">
        <title>Black Yeasts Isolated from many extreme environments.</title>
        <authorList>
            <person name="Coleine C."/>
            <person name="Stajich J.E."/>
            <person name="Selbmann L."/>
        </authorList>
    </citation>
    <scope>NUCLEOTIDE SEQUENCE [LARGE SCALE GENOMIC DNA]</scope>
    <source>
        <strain evidence="8 9">CCFEE 6328</strain>
    </source>
</reference>
<comment type="caution">
    <text evidence="8">The sequence shown here is derived from an EMBL/GenBank/DDBJ whole genome shotgun (WGS) entry which is preliminary data.</text>
</comment>
<gene>
    <name evidence="8" type="ORF">LTR69_001961</name>
</gene>
<evidence type="ECO:0000256" key="2">
    <source>
        <dbReference type="ARBA" id="ARBA00022448"/>
    </source>
</evidence>
<proteinExistence type="predicted"/>
<dbReference type="PANTHER" id="PTHR43791">
    <property type="entry name" value="PERMEASE-RELATED"/>
    <property type="match status" value="1"/>
</dbReference>
<feature type="transmembrane region" description="Helical" evidence="6">
    <location>
        <begin position="117"/>
        <end position="136"/>
    </location>
</feature>
<evidence type="ECO:0000256" key="4">
    <source>
        <dbReference type="ARBA" id="ARBA00022989"/>
    </source>
</evidence>
<sequence length="517" mass="56472">MAHPGYEDSKESTKEGLQASSVPADVSVHHGDVDWTVAEETAVRRKFDMVVTPLCTVLYLCCAVDRSAIGNAKIEGMEADIGLVGYQYNIVLTIFFCMYLAVEIPSNITLKHVGPKWYLPGLTFGFGLVSLCTAFVKSYAGLAVARAFLGIFEGGAMPAVAFILSCFYKKKELFLRMSFFIASSSLANSFGGLLAAGLSEIPRWGASSAPIHTWRNIFFFEGLMTMIISASAPWFLPQGPSSATFLTPRQRYIAAERMYREIAVVSTDRRRDDWRETNGKQHPKQRVSWHHVRSAIFNVHTQVCAWTFFCSNAAVQSFGAFVPSILKAFGWTSTEAQLKSVPPYLVACVCTVALGWASDRVGQRGIFIAGVLPTAIIGFAMLRWADSAEAKYAAVFLNAIGCFAASAGMLSWGINNAGNPAAAAVAGGYIVAIGTIGGVVSTWTYLPTGAPEYHKGHTIFFGLMLFCFALSLFGIAHCAYENKMRASGKRDHRLDGITSDEDKLNMGHRNPEFRYML</sequence>
<dbReference type="InterPro" id="IPR036259">
    <property type="entry name" value="MFS_trans_sf"/>
</dbReference>
<feature type="domain" description="Major facilitator superfamily (MFS) profile" evidence="7">
    <location>
        <begin position="51"/>
        <end position="483"/>
    </location>
</feature>
<protein>
    <recommendedName>
        <fullName evidence="7">Major facilitator superfamily (MFS) profile domain-containing protein</fullName>
    </recommendedName>
</protein>
<dbReference type="Proteomes" id="UP001345691">
    <property type="component" value="Unassembled WGS sequence"/>
</dbReference>
<feature type="transmembrane region" description="Helical" evidence="6">
    <location>
        <begin position="179"/>
        <end position="197"/>
    </location>
</feature>
<evidence type="ECO:0000256" key="1">
    <source>
        <dbReference type="ARBA" id="ARBA00004141"/>
    </source>
</evidence>
<name>A0ABR0JLM6_9EURO</name>
<dbReference type="PANTHER" id="PTHR43791:SF53">
    <property type="entry name" value="MAJOR FACILITATOR SUPERFAMILY (MFS) PROFILE DOMAIN-CONTAINING PROTEIN"/>
    <property type="match status" value="1"/>
</dbReference>
<keyword evidence="9" id="KW-1185">Reference proteome</keyword>
<dbReference type="InterPro" id="IPR011701">
    <property type="entry name" value="MFS"/>
</dbReference>
<evidence type="ECO:0000313" key="8">
    <source>
        <dbReference type="EMBL" id="KAK5066615.1"/>
    </source>
</evidence>
<evidence type="ECO:0000259" key="7">
    <source>
        <dbReference type="PROSITE" id="PS50850"/>
    </source>
</evidence>
<dbReference type="EMBL" id="JAVRRF010000003">
    <property type="protein sequence ID" value="KAK5066615.1"/>
    <property type="molecule type" value="Genomic_DNA"/>
</dbReference>
<dbReference type="SUPFAM" id="SSF103473">
    <property type="entry name" value="MFS general substrate transporter"/>
    <property type="match status" value="1"/>
</dbReference>
<feature type="transmembrane region" description="Helical" evidence="6">
    <location>
        <begin position="148"/>
        <end position="167"/>
    </location>
</feature>
<evidence type="ECO:0000256" key="5">
    <source>
        <dbReference type="ARBA" id="ARBA00023136"/>
    </source>
</evidence>
<evidence type="ECO:0000256" key="6">
    <source>
        <dbReference type="SAM" id="Phobius"/>
    </source>
</evidence>
<feature type="transmembrane region" description="Helical" evidence="6">
    <location>
        <begin position="86"/>
        <end position="105"/>
    </location>
</feature>
<comment type="subcellular location">
    <subcellularLocation>
        <location evidence="1">Membrane</location>
        <topology evidence="1">Multi-pass membrane protein</topology>
    </subcellularLocation>
</comment>
<keyword evidence="4 6" id="KW-1133">Transmembrane helix</keyword>
<accession>A0ABR0JLM6</accession>
<dbReference type="Gene3D" id="1.20.1250.20">
    <property type="entry name" value="MFS general substrate transporter like domains"/>
    <property type="match status" value="2"/>
</dbReference>
<dbReference type="PROSITE" id="PS50850">
    <property type="entry name" value="MFS"/>
    <property type="match status" value="1"/>
</dbReference>
<evidence type="ECO:0000313" key="9">
    <source>
        <dbReference type="Proteomes" id="UP001345691"/>
    </source>
</evidence>
<evidence type="ECO:0000256" key="3">
    <source>
        <dbReference type="ARBA" id="ARBA00022692"/>
    </source>
</evidence>
<feature type="transmembrane region" description="Helical" evidence="6">
    <location>
        <begin position="421"/>
        <end position="446"/>
    </location>
</feature>
<feature type="transmembrane region" description="Helical" evidence="6">
    <location>
        <begin position="217"/>
        <end position="236"/>
    </location>
</feature>
<dbReference type="InterPro" id="IPR020846">
    <property type="entry name" value="MFS_dom"/>
</dbReference>
<keyword evidence="2" id="KW-0813">Transport</keyword>